<organism evidence="1 2">
    <name type="scientific">Succiniclasticum ruminis</name>
    <dbReference type="NCBI Taxonomy" id="40841"/>
    <lineage>
        <taxon>Bacteria</taxon>
        <taxon>Bacillati</taxon>
        <taxon>Bacillota</taxon>
        <taxon>Negativicutes</taxon>
        <taxon>Acidaminococcales</taxon>
        <taxon>Acidaminococcaceae</taxon>
        <taxon>Succiniclasticum</taxon>
    </lineage>
</organism>
<gene>
    <name evidence="1" type="ORF">SAMN04487864_107130</name>
</gene>
<evidence type="ECO:0000313" key="2">
    <source>
        <dbReference type="Proteomes" id="UP000198943"/>
    </source>
</evidence>
<dbReference type="EMBL" id="FMYW01000007">
    <property type="protein sequence ID" value="SDC43929.1"/>
    <property type="molecule type" value="Genomic_DNA"/>
</dbReference>
<reference evidence="2" key="1">
    <citation type="submission" date="2016-10" db="EMBL/GenBank/DDBJ databases">
        <authorList>
            <person name="Varghese N."/>
            <person name="Submissions S."/>
        </authorList>
    </citation>
    <scope>NUCLEOTIDE SEQUENCE [LARGE SCALE GENOMIC DNA]</scope>
    <source>
        <strain evidence="2">DSM 11005</strain>
    </source>
</reference>
<proteinExistence type="predicted"/>
<name>A0A1G6LL81_9FIRM</name>
<dbReference type="Proteomes" id="UP000198943">
    <property type="component" value="Unassembled WGS sequence"/>
</dbReference>
<keyword evidence="2" id="KW-1185">Reference proteome</keyword>
<dbReference type="AlphaFoldDB" id="A0A1G6LL81"/>
<protein>
    <submittedName>
        <fullName evidence="1">Uncharacterized protein</fullName>
    </submittedName>
</protein>
<accession>A0A1G6LL81</accession>
<dbReference type="OrthoDB" id="7056196at2"/>
<evidence type="ECO:0000313" key="1">
    <source>
        <dbReference type="EMBL" id="SDC43929.1"/>
    </source>
</evidence>
<dbReference type="RefSeq" id="WP_093730312.1">
    <property type="nucleotide sequence ID" value="NZ_FMYW01000007.1"/>
</dbReference>
<sequence>MINLKCQQCGAALHWDGQGNVVQCGYCGAEYLIHPRREKFRKKADPYKGTGTVQGIPIVQGNDCSGLCPIQSYAPQGWSVCCRQAPDDYYGDHMGNPFVVQAEYESPDHSVFIVYRGTNIYTDRKLSRIPLMKQIDVLGSYLRIGTPFDAEQYCDYLVQRDVQPLSGQKIRIEEADAAELNRQRTIYNQYASQGFQQITSEWKRVFYSVLDQTQRRKTVSVETRVNDLHKGQQPMSGGGFFGQLMGQMFSNDEHYWETQYEFIVVTDEGKYESTLPIIQKINESIREAPDLDRIRQSLIQYLQNLRNQTAMAIHQQEMASWDRRQQILQDTHNYTTGVMHEMNANTAATHERVANMHSEMIREVNTYHTASPGYGRPDVVEADIRWDHVYQNTNDPDQFAATENIWLDPGVDFEELKRTKGNY</sequence>
<dbReference type="Gene3D" id="2.20.28.30">
    <property type="entry name" value="RNA polymerase ii, chain L"/>
    <property type="match status" value="1"/>
</dbReference>